<proteinExistence type="inferred from homology"/>
<accession>A0AA87U6V5</accession>
<evidence type="ECO:0000256" key="3">
    <source>
        <dbReference type="ARBA" id="ARBA00022448"/>
    </source>
</evidence>
<keyword evidence="4" id="KW-1003">Cell membrane</keyword>
<evidence type="ECO:0000313" key="11">
    <source>
        <dbReference type="Proteomes" id="UP000026941"/>
    </source>
</evidence>
<evidence type="ECO:0000256" key="1">
    <source>
        <dbReference type="ARBA" id="ARBA00004651"/>
    </source>
</evidence>
<evidence type="ECO:0000256" key="2">
    <source>
        <dbReference type="ARBA" id="ARBA00007069"/>
    </source>
</evidence>
<comment type="subcellular location">
    <subcellularLocation>
        <location evidence="1">Cell membrane</location>
        <topology evidence="1">Multi-pass membrane protein</topology>
    </subcellularLocation>
</comment>
<sequence length="276" mass="29684">MMKASGFPYVVPMLLLSVAFFATPLAVLVGFSFAGPGGATLEHYARFFGDAFNFRVLVNTARLGLETVIGTTLLGVPIALLYWHGGRNLRQVLIFLTLIPMLTSNVVRTFAWIVILGRQGPISETLMALGLTGMPTSLLFTELGLLMAMCQIDLPLIILPLIAILSRTPVQLTEAAQVSGAGPWRILVTVLLPLMLPGLLAGWILVFASTSSSFVTQAVIGGARNVYVPQLIYREVGTLFDWPLASAIAVVLLLSTGCLLVALTMISRHRRLVGHA</sequence>
<dbReference type="PANTHER" id="PTHR42929:SF5">
    <property type="entry name" value="ABC TRANSPORTER PERMEASE PROTEIN"/>
    <property type="match status" value="1"/>
</dbReference>
<feature type="transmembrane region" description="Helical" evidence="8">
    <location>
        <begin position="92"/>
        <end position="117"/>
    </location>
</feature>
<evidence type="ECO:0000256" key="7">
    <source>
        <dbReference type="ARBA" id="ARBA00023136"/>
    </source>
</evidence>
<gene>
    <name evidence="10" type="ORF">RRH01S_14_01810</name>
</gene>
<feature type="transmembrane region" description="Helical" evidence="8">
    <location>
        <begin position="63"/>
        <end position="83"/>
    </location>
</feature>
<keyword evidence="6 8" id="KW-1133">Transmembrane helix</keyword>
<comment type="similarity">
    <text evidence="2">Belongs to the binding-protein-dependent transport system permease family. CysTW subfamily.</text>
</comment>
<keyword evidence="3" id="KW-0813">Transport</keyword>
<feature type="transmembrane region" description="Helical" evidence="8">
    <location>
        <begin position="137"/>
        <end position="165"/>
    </location>
</feature>
<evidence type="ECO:0000256" key="4">
    <source>
        <dbReference type="ARBA" id="ARBA00022475"/>
    </source>
</evidence>
<dbReference type="RefSeq" id="WP_012651333.1">
    <property type="nucleotide sequence ID" value="NZ_BAYX01000014.1"/>
</dbReference>
<dbReference type="EMBL" id="BAYX01000014">
    <property type="protein sequence ID" value="GAJ96027.1"/>
    <property type="molecule type" value="Genomic_DNA"/>
</dbReference>
<evidence type="ECO:0000259" key="9">
    <source>
        <dbReference type="PROSITE" id="PS50928"/>
    </source>
</evidence>
<keyword evidence="7 8" id="KW-0472">Membrane</keyword>
<dbReference type="Gene3D" id="1.10.3720.10">
    <property type="entry name" value="MetI-like"/>
    <property type="match status" value="1"/>
</dbReference>
<dbReference type="GO" id="GO:0005886">
    <property type="term" value="C:plasma membrane"/>
    <property type="evidence" value="ECO:0007669"/>
    <property type="project" value="UniProtKB-SubCell"/>
</dbReference>
<evidence type="ECO:0000256" key="6">
    <source>
        <dbReference type="ARBA" id="ARBA00022989"/>
    </source>
</evidence>
<dbReference type="PROSITE" id="PS50928">
    <property type="entry name" value="ABC_TM1"/>
    <property type="match status" value="1"/>
</dbReference>
<feature type="domain" description="ABC transmembrane type-1" evidence="9">
    <location>
        <begin position="57"/>
        <end position="263"/>
    </location>
</feature>
<protein>
    <submittedName>
        <fullName evidence="10">ABC transporter permease protein</fullName>
    </submittedName>
</protein>
<evidence type="ECO:0000256" key="8">
    <source>
        <dbReference type="SAM" id="Phobius"/>
    </source>
</evidence>
<feature type="transmembrane region" description="Helical" evidence="8">
    <location>
        <begin position="186"/>
        <end position="206"/>
    </location>
</feature>
<feature type="transmembrane region" description="Helical" evidence="8">
    <location>
        <begin position="244"/>
        <end position="266"/>
    </location>
</feature>
<dbReference type="InterPro" id="IPR000515">
    <property type="entry name" value="MetI-like"/>
</dbReference>
<comment type="caution">
    <text evidence="10">The sequence shown here is derived from an EMBL/GenBank/DDBJ whole genome shotgun (WGS) entry which is preliminary data.</text>
</comment>
<dbReference type="AlphaFoldDB" id="A0AA87U6V5"/>
<keyword evidence="5 8" id="KW-0812">Transmembrane</keyword>
<reference evidence="10 11" key="1">
    <citation type="submission" date="2014-05" db="EMBL/GenBank/DDBJ databases">
        <title>Whole genome shotgun sequence of Rhizobium rhizogenes NBRC 13257.</title>
        <authorList>
            <person name="Katano-Makiyama Y."/>
            <person name="Hosoyama A."/>
            <person name="Hashimoto M."/>
            <person name="Hosoyama Y."/>
            <person name="Noguchi M."/>
            <person name="Tsuchikane K."/>
            <person name="Kimura A."/>
            <person name="Ohji S."/>
            <person name="Ichikawa N."/>
            <person name="Yamazoe A."/>
            <person name="Fujita N."/>
        </authorList>
    </citation>
    <scope>NUCLEOTIDE SEQUENCE [LARGE SCALE GENOMIC DNA]</scope>
    <source>
        <strain evidence="10 11">NBRC 13257</strain>
    </source>
</reference>
<dbReference type="GO" id="GO:0055085">
    <property type="term" value="P:transmembrane transport"/>
    <property type="evidence" value="ECO:0007669"/>
    <property type="project" value="InterPro"/>
</dbReference>
<dbReference type="InterPro" id="IPR035906">
    <property type="entry name" value="MetI-like_sf"/>
</dbReference>
<dbReference type="PANTHER" id="PTHR42929">
    <property type="entry name" value="INNER MEMBRANE ABC TRANSPORTER PERMEASE PROTEIN YDCU-RELATED-RELATED"/>
    <property type="match status" value="1"/>
</dbReference>
<organism evidence="10 11">
    <name type="scientific">Rhizobium rhizogenes NBRC 13257</name>
    <dbReference type="NCBI Taxonomy" id="1220581"/>
    <lineage>
        <taxon>Bacteria</taxon>
        <taxon>Pseudomonadati</taxon>
        <taxon>Pseudomonadota</taxon>
        <taxon>Alphaproteobacteria</taxon>
        <taxon>Hyphomicrobiales</taxon>
        <taxon>Rhizobiaceae</taxon>
        <taxon>Rhizobium/Agrobacterium group</taxon>
        <taxon>Rhizobium</taxon>
    </lineage>
</organism>
<evidence type="ECO:0000256" key="5">
    <source>
        <dbReference type="ARBA" id="ARBA00022692"/>
    </source>
</evidence>
<name>A0AA87U6V5_RHIRH</name>
<evidence type="ECO:0000313" key="10">
    <source>
        <dbReference type="EMBL" id="GAJ96027.1"/>
    </source>
</evidence>
<dbReference type="SUPFAM" id="SSF161098">
    <property type="entry name" value="MetI-like"/>
    <property type="match status" value="1"/>
</dbReference>
<dbReference type="Proteomes" id="UP000026941">
    <property type="component" value="Unassembled WGS sequence"/>
</dbReference>